<evidence type="ECO:0000259" key="1">
    <source>
        <dbReference type="Pfam" id="PF02602"/>
    </source>
</evidence>
<organism evidence="2 3">
    <name type="scientific">Salibaculum griseiflavum</name>
    <dbReference type="NCBI Taxonomy" id="1914409"/>
    <lineage>
        <taxon>Bacteria</taxon>
        <taxon>Pseudomonadati</taxon>
        <taxon>Pseudomonadota</taxon>
        <taxon>Alphaproteobacteria</taxon>
        <taxon>Rhodobacterales</taxon>
        <taxon>Roseobacteraceae</taxon>
        <taxon>Salibaculum</taxon>
    </lineage>
</organism>
<feature type="domain" description="Tetrapyrrole biosynthesis uroporphyrinogen III synthase" evidence="1">
    <location>
        <begin position="36"/>
        <end position="224"/>
    </location>
</feature>
<dbReference type="Gene3D" id="3.40.50.10090">
    <property type="match status" value="1"/>
</dbReference>
<sequence>MAGGRVTPERPILLLTRPEAGSRAFLEALTDRGVTGVTAIVSPLFDYEAVEHALVEPGADLIFTSGEAVRHAGPGAGRLAWCVGDHTARTAAAAGFVTRNAGGDANDLIALIRSAKPERKLVHLRGEVSAADICGALSVAGLNCSDRIVYRKIPKPLAEDADAALMGKTPVLLPLFSPETATLLVDQGPFAAPITVCALSENVARASVPLDPVEVKISAKPDLATMVRLVAGLIA</sequence>
<keyword evidence="3" id="KW-1185">Reference proteome</keyword>
<proteinExistence type="predicted"/>
<evidence type="ECO:0000313" key="3">
    <source>
        <dbReference type="Proteomes" id="UP000245293"/>
    </source>
</evidence>
<comment type="caution">
    <text evidence="2">The sequence shown here is derived from an EMBL/GenBank/DDBJ whole genome shotgun (WGS) entry which is preliminary data.</text>
</comment>
<protein>
    <submittedName>
        <fullName evidence="2">Uroporphyrinogen-III synthase</fullName>
    </submittedName>
</protein>
<dbReference type="EMBL" id="QETF01000007">
    <property type="protein sequence ID" value="PWG17098.1"/>
    <property type="molecule type" value="Genomic_DNA"/>
</dbReference>
<dbReference type="InterPro" id="IPR003754">
    <property type="entry name" value="4pyrrol_synth_uPrphyn_synth"/>
</dbReference>
<dbReference type="Proteomes" id="UP000245293">
    <property type="component" value="Unassembled WGS sequence"/>
</dbReference>
<dbReference type="SUPFAM" id="SSF69618">
    <property type="entry name" value="HemD-like"/>
    <property type="match status" value="1"/>
</dbReference>
<evidence type="ECO:0000313" key="2">
    <source>
        <dbReference type="EMBL" id="PWG17098.1"/>
    </source>
</evidence>
<dbReference type="CDD" id="cd06578">
    <property type="entry name" value="HemD"/>
    <property type="match status" value="1"/>
</dbReference>
<dbReference type="AlphaFoldDB" id="A0A2V1P5L7"/>
<dbReference type="Pfam" id="PF02602">
    <property type="entry name" value="HEM4"/>
    <property type="match status" value="1"/>
</dbReference>
<accession>A0A2V1P5L7</accession>
<dbReference type="OrthoDB" id="7204250at2"/>
<reference evidence="3" key="1">
    <citation type="submission" date="2018-05" db="EMBL/GenBank/DDBJ databases">
        <authorList>
            <person name="Du Z."/>
            <person name="Wang X."/>
        </authorList>
    </citation>
    <scope>NUCLEOTIDE SEQUENCE [LARGE SCALE GENOMIC DNA]</scope>
    <source>
        <strain evidence="3">WDS4C29</strain>
    </source>
</reference>
<gene>
    <name evidence="2" type="ORF">DFK10_08620</name>
</gene>
<dbReference type="InterPro" id="IPR036108">
    <property type="entry name" value="4pyrrol_syn_uPrphyn_synt_sf"/>
</dbReference>
<name>A0A2V1P5L7_9RHOB</name>
<dbReference type="GO" id="GO:0033014">
    <property type="term" value="P:tetrapyrrole biosynthetic process"/>
    <property type="evidence" value="ECO:0007669"/>
    <property type="project" value="InterPro"/>
</dbReference>
<dbReference type="GO" id="GO:0004852">
    <property type="term" value="F:uroporphyrinogen-III synthase activity"/>
    <property type="evidence" value="ECO:0007669"/>
    <property type="project" value="InterPro"/>
</dbReference>